<dbReference type="EMBL" id="QETA01000003">
    <property type="protein sequence ID" value="PWF23088.1"/>
    <property type="molecule type" value="Genomic_DNA"/>
</dbReference>
<dbReference type="Pfam" id="PF00989">
    <property type="entry name" value="PAS"/>
    <property type="match status" value="1"/>
</dbReference>
<dbReference type="InterPro" id="IPR035919">
    <property type="entry name" value="EAL_sf"/>
</dbReference>
<keyword evidence="1" id="KW-0472">Membrane</keyword>
<dbReference type="Pfam" id="PF00990">
    <property type="entry name" value="GGDEF"/>
    <property type="match status" value="1"/>
</dbReference>
<dbReference type="PROSITE" id="PS50883">
    <property type="entry name" value="EAL"/>
    <property type="match status" value="1"/>
</dbReference>
<dbReference type="SMART" id="SM00267">
    <property type="entry name" value="GGDEF"/>
    <property type="match status" value="1"/>
</dbReference>
<dbReference type="InterPro" id="IPR035965">
    <property type="entry name" value="PAS-like_dom_sf"/>
</dbReference>
<dbReference type="InterPro" id="IPR013767">
    <property type="entry name" value="PAS_fold"/>
</dbReference>
<evidence type="ECO:0000313" key="7">
    <source>
        <dbReference type="Proteomes" id="UP000245212"/>
    </source>
</evidence>
<dbReference type="InterPro" id="IPR000014">
    <property type="entry name" value="PAS"/>
</dbReference>
<dbReference type="InterPro" id="IPR000160">
    <property type="entry name" value="GGDEF_dom"/>
</dbReference>
<dbReference type="PROSITE" id="PS50887">
    <property type="entry name" value="GGDEF"/>
    <property type="match status" value="1"/>
</dbReference>
<feature type="transmembrane region" description="Helical" evidence="1">
    <location>
        <begin position="20"/>
        <end position="40"/>
    </location>
</feature>
<dbReference type="NCBIfam" id="TIGR00254">
    <property type="entry name" value="GGDEF"/>
    <property type="match status" value="1"/>
</dbReference>
<dbReference type="GO" id="GO:0006355">
    <property type="term" value="P:regulation of DNA-templated transcription"/>
    <property type="evidence" value="ECO:0007669"/>
    <property type="project" value="InterPro"/>
</dbReference>
<name>A0A2V1K3S1_9BURK</name>
<dbReference type="Pfam" id="PF00563">
    <property type="entry name" value="EAL"/>
    <property type="match status" value="1"/>
</dbReference>
<dbReference type="Gene3D" id="3.20.20.450">
    <property type="entry name" value="EAL domain"/>
    <property type="match status" value="1"/>
</dbReference>
<dbReference type="RefSeq" id="WP_109061702.1">
    <property type="nucleotide sequence ID" value="NZ_QETA01000003.1"/>
</dbReference>
<dbReference type="CDD" id="cd00130">
    <property type="entry name" value="PAS"/>
    <property type="match status" value="1"/>
</dbReference>
<keyword evidence="1" id="KW-0812">Transmembrane</keyword>
<evidence type="ECO:0000259" key="5">
    <source>
        <dbReference type="PROSITE" id="PS50887"/>
    </source>
</evidence>
<keyword evidence="1" id="KW-1133">Transmembrane helix</keyword>
<dbReference type="SUPFAM" id="SSF55785">
    <property type="entry name" value="PYP-like sensor domain (PAS domain)"/>
    <property type="match status" value="1"/>
</dbReference>
<feature type="transmembrane region" description="Helical" evidence="1">
    <location>
        <begin position="60"/>
        <end position="81"/>
    </location>
</feature>
<feature type="domain" description="PAC" evidence="3">
    <location>
        <begin position="179"/>
        <end position="229"/>
    </location>
</feature>
<evidence type="ECO:0000259" key="3">
    <source>
        <dbReference type="PROSITE" id="PS50113"/>
    </source>
</evidence>
<dbReference type="CDD" id="cd01949">
    <property type="entry name" value="GGDEF"/>
    <property type="match status" value="1"/>
</dbReference>
<comment type="caution">
    <text evidence="6">The sequence shown here is derived from an EMBL/GenBank/DDBJ whole genome shotgun (WGS) entry which is preliminary data.</text>
</comment>
<dbReference type="NCBIfam" id="TIGR00229">
    <property type="entry name" value="sensory_box"/>
    <property type="match status" value="1"/>
</dbReference>
<evidence type="ECO:0000259" key="4">
    <source>
        <dbReference type="PROSITE" id="PS50883"/>
    </source>
</evidence>
<gene>
    <name evidence="6" type="ORF">DD235_08800</name>
</gene>
<dbReference type="SMART" id="SM00052">
    <property type="entry name" value="EAL"/>
    <property type="match status" value="1"/>
</dbReference>
<evidence type="ECO:0000256" key="1">
    <source>
        <dbReference type="SAM" id="Phobius"/>
    </source>
</evidence>
<reference evidence="7" key="1">
    <citation type="submission" date="2018-05" db="EMBL/GenBank/DDBJ databases">
        <authorList>
            <person name="Li Y."/>
        </authorList>
    </citation>
    <scope>NUCLEOTIDE SEQUENCE [LARGE SCALE GENOMIC DNA]</scope>
    <source>
        <strain evidence="7">3d-2-2</strain>
    </source>
</reference>
<dbReference type="PANTHER" id="PTHR44757:SF2">
    <property type="entry name" value="BIOFILM ARCHITECTURE MAINTENANCE PROTEIN MBAA"/>
    <property type="match status" value="1"/>
</dbReference>
<sequence length="675" mass="74130">MWVGLPGVERNAATAWRQRVEWLLLAVVLAIVALLLARSYDRQWLLASRGELDALQQFSHLLHVTVFLVLSASLGGALFWVQRRRQRLSRLISVLRRERRDHDRHMAAVLEHVVDGIVCVDGDGVVLAFNSAASRLFGYAPAEILGRDVAMLMPLRYRRRYQSELRNGMQAGIGNVIGSRREVRGLCKGGREFPVMLAVSRLPDRAGPRFIGLLRDMSETRRAEARIRQLSYYDALTKLPNRNLLLDRLARTLHTAGEAGGCGALFSIDIDDFKSINDARGHGAGDLLLCEVAQRLRSCVRETDVVARLAGDTFGIMLAGLVADTREAAQQAHDLGGRILGRLNQIYRIEDEEVHCAFSMGVALFDVGGDSAEMLLAHADMAMHQAKQAGGGRLCFFDPAMQQLAVERAALLADLHQAIEADQLRLYYQLQVDGEGRATGFEALVRWQHPQRGMVPPGEFIGLAEESGLIVQMGRWVQETACARLAQWVSDPERCHLTMSVNVSVRQLRQADYVDNLLTMLARTGAPPGRLKLELTESMLVGDAGDIIRKMQQIQAYGIGIALDDFGTGYSSLAYLARLPLEQLKIDRSFVCNIEVDEVDAMIAQTIVSLGKILGLQIVAEGVETQAQWARLVSYGCTGFQGFLFGKPGPDCALPAPEGQASSPAAVCRIGVTGA</sequence>
<evidence type="ECO:0000313" key="6">
    <source>
        <dbReference type="EMBL" id="PWF23088.1"/>
    </source>
</evidence>
<organism evidence="6 7">
    <name type="scientific">Corticimicrobacter populi</name>
    <dbReference type="NCBI Taxonomy" id="2175229"/>
    <lineage>
        <taxon>Bacteria</taxon>
        <taxon>Pseudomonadati</taxon>
        <taxon>Pseudomonadota</taxon>
        <taxon>Betaproteobacteria</taxon>
        <taxon>Burkholderiales</taxon>
        <taxon>Alcaligenaceae</taxon>
        <taxon>Corticimicrobacter</taxon>
    </lineage>
</organism>
<dbReference type="Gene3D" id="3.30.70.270">
    <property type="match status" value="1"/>
</dbReference>
<dbReference type="InterPro" id="IPR001633">
    <property type="entry name" value="EAL_dom"/>
</dbReference>
<dbReference type="PANTHER" id="PTHR44757">
    <property type="entry name" value="DIGUANYLATE CYCLASE DGCP"/>
    <property type="match status" value="1"/>
</dbReference>
<dbReference type="SUPFAM" id="SSF55073">
    <property type="entry name" value="Nucleotide cyclase"/>
    <property type="match status" value="1"/>
</dbReference>
<accession>A0A2V1K3S1</accession>
<dbReference type="Proteomes" id="UP000245212">
    <property type="component" value="Unassembled WGS sequence"/>
</dbReference>
<evidence type="ECO:0000259" key="2">
    <source>
        <dbReference type="PROSITE" id="PS50112"/>
    </source>
</evidence>
<dbReference type="InterPro" id="IPR000700">
    <property type="entry name" value="PAS-assoc_C"/>
</dbReference>
<dbReference type="InterPro" id="IPR029787">
    <property type="entry name" value="Nucleotide_cyclase"/>
</dbReference>
<feature type="domain" description="GGDEF" evidence="5">
    <location>
        <begin position="261"/>
        <end position="399"/>
    </location>
</feature>
<dbReference type="PROSITE" id="PS50113">
    <property type="entry name" value="PAC"/>
    <property type="match status" value="1"/>
</dbReference>
<dbReference type="InterPro" id="IPR043128">
    <property type="entry name" value="Rev_trsase/Diguanyl_cyclase"/>
</dbReference>
<feature type="domain" description="PAS" evidence="2">
    <location>
        <begin position="102"/>
        <end position="172"/>
    </location>
</feature>
<proteinExistence type="predicted"/>
<dbReference type="CDD" id="cd01948">
    <property type="entry name" value="EAL"/>
    <property type="match status" value="1"/>
</dbReference>
<dbReference type="AlphaFoldDB" id="A0A2V1K3S1"/>
<dbReference type="SUPFAM" id="SSF141868">
    <property type="entry name" value="EAL domain-like"/>
    <property type="match status" value="1"/>
</dbReference>
<protein>
    <submittedName>
        <fullName evidence="6">Diguanylate cyclase</fullName>
    </submittedName>
</protein>
<feature type="domain" description="EAL" evidence="4">
    <location>
        <begin position="408"/>
        <end position="662"/>
    </location>
</feature>
<dbReference type="PROSITE" id="PS50112">
    <property type="entry name" value="PAS"/>
    <property type="match status" value="1"/>
</dbReference>
<dbReference type="SMART" id="SM00091">
    <property type="entry name" value="PAS"/>
    <property type="match status" value="1"/>
</dbReference>
<dbReference type="Gene3D" id="3.30.450.20">
    <property type="entry name" value="PAS domain"/>
    <property type="match status" value="1"/>
</dbReference>
<dbReference type="InterPro" id="IPR052155">
    <property type="entry name" value="Biofilm_reg_signaling"/>
</dbReference>
<keyword evidence="7" id="KW-1185">Reference proteome</keyword>